<protein>
    <recommendedName>
        <fullName evidence="3">Serine protease</fullName>
    </recommendedName>
</protein>
<accession>A0AAV3U4X8</accession>
<name>A0AAV3U4X8_9ALTE</name>
<dbReference type="InterPro" id="IPR043504">
    <property type="entry name" value="Peptidase_S1_PA_chymotrypsin"/>
</dbReference>
<gene>
    <name evidence="1" type="ORF">GCM10025791_30030</name>
</gene>
<comment type="caution">
    <text evidence="1">The sequence shown here is derived from an EMBL/GenBank/DDBJ whole genome shotgun (WGS) entry which is preliminary data.</text>
</comment>
<proteinExistence type="predicted"/>
<sequence length="223" mass="24138">MKLYIGEPIEHSGTPFCGALGAFVTAPNTDQVGLISAAHVIANQKARRGDTLTVDVNTNTGLIKRAVARLDRRAFNNHCDAAIAWLEPGIQPYFQVPHLNTEFTAVRDPKVGDILTKIGGRSGLRRGRVTAIGDYPTRYDGEIKNVRAMYLEPLYETDEHKVLSENGDCGSVWFDANTGAAVGLHFAGESFSAYGPLHAKACFLSTTLDQLQVSLCTAQCVEA</sequence>
<dbReference type="AlphaFoldDB" id="A0AAV3U4X8"/>
<dbReference type="SUPFAM" id="SSF50494">
    <property type="entry name" value="Trypsin-like serine proteases"/>
    <property type="match status" value="1"/>
</dbReference>
<dbReference type="RefSeq" id="WP_345423946.1">
    <property type="nucleotide sequence ID" value="NZ_AP031496.1"/>
</dbReference>
<keyword evidence="2" id="KW-1185">Reference proteome</keyword>
<dbReference type="InterPro" id="IPR009003">
    <property type="entry name" value="Peptidase_S1_PA"/>
</dbReference>
<organism evidence="1 2">
    <name type="scientific">Halioxenophilus aromaticivorans</name>
    <dbReference type="NCBI Taxonomy" id="1306992"/>
    <lineage>
        <taxon>Bacteria</taxon>
        <taxon>Pseudomonadati</taxon>
        <taxon>Pseudomonadota</taxon>
        <taxon>Gammaproteobacteria</taxon>
        <taxon>Alteromonadales</taxon>
        <taxon>Alteromonadaceae</taxon>
        <taxon>Halioxenophilus</taxon>
    </lineage>
</organism>
<reference evidence="2" key="1">
    <citation type="journal article" date="2019" name="Int. J. Syst. Evol. Microbiol.">
        <title>The Global Catalogue of Microorganisms (GCM) 10K type strain sequencing project: providing services to taxonomists for standard genome sequencing and annotation.</title>
        <authorList>
            <consortium name="The Broad Institute Genomics Platform"/>
            <consortium name="The Broad Institute Genome Sequencing Center for Infectious Disease"/>
            <person name="Wu L."/>
            <person name="Ma J."/>
        </authorList>
    </citation>
    <scope>NUCLEOTIDE SEQUENCE [LARGE SCALE GENOMIC DNA]</scope>
    <source>
        <strain evidence="2">JCM 19134</strain>
    </source>
</reference>
<dbReference type="Gene3D" id="2.40.10.10">
    <property type="entry name" value="Trypsin-like serine proteases"/>
    <property type="match status" value="1"/>
</dbReference>
<dbReference type="Proteomes" id="UP001409585">
    <property type="component" value="Unassembled WGS sequence"/>
</dbReference>
<evidence type="ECO:0000313" key="1">
    <source>
        <dbReference type="EMBL" id="GAA4948113.1"/>
    </source>
</evidence>
<dbReference type="EMBL" id="BAABLX010000027">
    <property type="protein sequence ID" value="GAA4948113.1"/>
    <property type="molecule type" value="Genomic_DNA"/>
</dbReference>
<evidence type="ECO:0000313" key="2">
    <source>
        <dbReference type="Proteomes" id="UP001409585"/>
    </source>
</evidence>
<evidence type="ECO:0008006" key="3">
    <source>
        <dbReference type="Google" id="ProtNLM"/>
    </source>
</evidence>